<dbReference type="PROSITE" id="PS51318">
    <property type="entry name" value="TAT"/>
    <property type="match status" value="1"/>
</dbReference>
<evidence type="ECO:0000313" key="5">
    <source>
        <dbReference type="EMBL" id="MFC5924053.1"/>
    </source>
</evidence>
<accession>A0ABW1H4D2</accession>
<dbReference type="Gene3D" id="3.40.190.10">
    <property type="entry name" value="Periplasmic binding protein-like II"/>
    <property type="match status" value="1"/>
</dbReference>
<protein>
    <submittedName>
        <fullName evidence="5">ABC transporter substrate-binding protein</fullName>
    </submittedName>
</protein>
<proteinExistence type="inferred from homology"/>
<dbReference type="InterPro" id="IPR006311">
    <property type="entry name" value="TAT_signal"/>
</dbReference>
<feature type="chain" id="PRO_5046674959" evidence="4">
    <location>
        <begin position="29"/>
        <end position="432"/>
    </location>
</feature>
<dbReference type="EMBL" id="JBHSQS010000006">
    <property type="protein sequence ID" value="MFC5924053.1"/>
    <property type="molecule type" value="Genomic_DNA"/>
</dbReference>
<evidence type="ECO:0000256" key="2">
    <source>
        <dbReference type="ARBA" id="ARBA00022448"/>
    </source>
</evidence>
<comment type="similarity">
    <text evidence="1">Belongs to the bacterial solute-binding protein 1 family.</text>
</comment>
<dbReference type="Pfam" id="PF13416">
    <property type="entry name" value="SBP_bac_8"/>
    <property type="match status" value="1"/>
</dbReference>
<dbReference type="PANTHER" id="PTHR30061">
    <property type="entry name" value="MALTOSE-BINDING PERIPLASMIC PROTEIN"/>
    <property type="match status" value="1"/>
</dbReference>
<organism evidence="5 6">
    <name type="scientific">Micromonospora vulcania</name>
    <dbReference type="NCBI Taxonomy" id="1441873"/>
    <lineage>
        <taxon>Bacteria</taxon>
        <taxon>Bacillati</taxon>
        <taxon>Actinomycetota</taxon>
        <taxon>Actinomycetes</taxon>
        <taxon>Micromonosporales</taxon>
        <taxon>Micromonosporaceae</taxon>
        <taxon>Micromonospora</taxon>
    </lineage>
</organism>
<keyword evidence="2" id="KW-0813">Transport</keyword>
<feature type="signal peptide" evidence="4">
    <location>
        <begin position="1"/>
        <end position="28"/>
    </location>
</feature>
<keyword evidence="6" id="KW-1185">Reference proteome</keyword>
<evidence type="ECO:0000256" key="3">
    <source>
        <dbReference type="ARBA" id="ARBA00022729"/>
    </source>
</evidence>
<keyword evidence="3 4" id="KW-0732">Signal</keyword>
<evidence type="ECO:0000256" key="1">
    <source>
        <dbReference type="ARBA" id="ARBA00008520"/>
    </source>
</evidence>
<gene>
    <name evidence="5" type="ORF">ACFQGL_11945</name>
</gene>
<reference evidence="6" key="1">
    <citation type="journal article" date="2019" name="Int. J. Syst. Evol. Microbiol.">
        <title>The Global Catalogue of Microorganisms (GCM) 10K type strain sequencing project: providing services to taxonomists for standard genome sequencing and annotation.</title>
        <authorList>
            <consortium name="The Broad Institute Genomics Platform"/>
            <consortium name="The Broad Institute Genome Sequencing Center for Infectious Disease"/>
            <person name="Wu L."/>
            <person name="Ma J."/>
        </authorList>
    </citation>
    <scope>NUCLEOTIDE SEQUENCE [LARGE SCALE GENOMIC DNA]</scope>
    <source>
        <strain evidence="6">CGMCC 4.7144</strain>
    </source>
</reference>
<dbReference type="RefSeq" id="WP_377509975.1">
    <property type="nucleotide sequence ID" value="NZ_JBHSQS010000006.1"/>
</dbReference>
<evidence type="ECO:0000313" key="6">
    <source>
        <dbReference type="Proteomes" id="UP001596226"/>
    </source>
</evidence>
<dbReference type="SUPFAM" id="SSF53850">
    <property type="entry name" value="Periplasmic binding protein-like II"/>
    <property type="match status" value="1"/>
</dbReference>
<dbReference type="InterPro" id="IPR006059">
    <property type="entry name" value="SBP"/>
</dbReference>
<dbReference type="PROSITE" id="PS51257">
    <property type="entry name" value="PROKAR_LIPOPROTEIN"/>
    <property type="match status" value="1"/>
</dbReference>
<sequence>MSDQYSRRNLLKLLGVGAGVAIAGPALTACAPSGSTGTTGGLKEDDAKQFPFTTWAANEAATKEPLAGLVSRYTGANGGITISTPSYPYNDYLNQLLLQVRGGQLKGAMQLDVAWLATLAATGKLADLGSVTTGTDYTDAALALGKVDGKQLALPWTQAGIGLISNQEILTRAGVTSAPKTIEEFEAALRAVKGLGGIVPYAAMTKVDQLKDIIPWMWAFGSPVVENGKIVIGDEPSVAALTWYKKLYDEKLIAADVNRVDARALMSQGKTAFYEDAISGRAAVTNSSPDKTLGDKLVPVARAVRTAGDKPRHLAWGHVIAIVNGAGGTAAAQFAKTLTTDTAYSLDWFAKAGLPPTTKTGLAAAEVQQNAFAVAFTREVAANSSAGPFWIYPQFSQMEKVLAEKVQAILIGRSSPKEALTEAREQMSALAK</sequence>
<dbReference type="Proteomes" id="UP001596226">
    <property type="component" value="Unassembled WGS sequence"/>
</dbReference>
<name>A0ABW1H4D2_9ACTN</name>
<comment type="caution">
    <text evidence="5">The sequence shown here is derived from an EMBL/GenBank/DDBJ whole genome shotgun (WGS) entry which is preliminary data.</text>
</comment>
<dbReference type="PANTHER" id="PTHR30061:SF50">
    <property type="entry name" value="MALTOSE_MALTODEXTRIN-BINDING PERIPLASMIC PROTEIN"/>
    <property type="match status" value="1"/>
</dbReference>
<evidence type="ECO:0000256" key="4">
    <source>
        <dbReference type="SAM" id="SignalP"/>
    </source>
</evidence>